<feature type="domain" description="Reverse transcriptase" evidence="7">
    <location>
        <begin position="834"/>
        <end position="908"/>
    </location>
</feature>
<dbReference type="PANTHER" id="PTHR37984">
    <property type="entry name" value="PROTEIN CBG26694"/>
    <property type="match status" value="1"/>
</dbReference>
<protein>
    <recommendedName>
        <fullName evidence="11">Reverse transcriptase</fullName>
    </recommendedName>
</protein>
<dbReference type="Proteomes" id="UP000265515">
    <property type="component" value="Unassembled WGS sequence"/>
</dbReference>
<dbReference type="Pfam" id="PF08284">
    <property type="entry name" value="RVP_2"/>
    <property type="match status" value="1"/>
</dbReference>
<dbReference type="InterPro" id="IPR043502">
    <property type="entry name" value="DNA/RNA_pol_sf"/>
</dbReference>
<evidence type="ECO:0000259" key="8">
    <source>
        <dbReference type="Pfam" id="PF17919"/>
    </source>
</evidence>
<evidence type="ECO:0000256" key="1">
    <source>
        <dbReference type="ARBA" id="ARBA00022679"/>
    </source>
</evidence>
<dbReference type="GO" id="GO:0004519">
    <property type="term" value="F:endonuclease activity"/>
    <property type="evidence" value="ECO:0007669"/>
    <property type="project" value="UniProtKB-KW"/>
</dbReference>
<accession>A0A388M462</accession>
<dbReference type="InterPro" id="IPR041577">
    <property type="entry name" value="RT_RNaseH_2"/>
</dbReference>
<dbReference type="EMBL" id="BFEA01000733">
    <property type="protein sequence ID" value="GBG89374.1"/>
    <property type="molecule type" value="Genomic_DNA"/>
</dbReference>
<feature type="region of interest" description="Disordered" evidence="6">
    <location>
        <begin position="42"/>
        <end position="66"/>
    </location>
</feature>
<dbReference type="SUPFAM" id="SSF50630">
    <property type="entry name" value="Acid proteases"/>
    <property type="match status" value="1"/>
</dbReference>
<proteinExistence type="predicted"/>
<gene>
    <name evidence="9" type="ORF">CBR_g49165</name>
</gene>
<evidence type="ECO:0000256" key="6">
    <source>
        <dbReference type="SAM" id="MobiDB-lite"/>
    </source>
</evidence>
<keyword evidence="10" id="KW-1185">Reference proteome</keyword>
<dbReference type="InterPro" id="IPR000477">
    <property type="entry name" value="RT_dom"/>
</dbReference>
<dbReference type="SUPFAM" id="SSF56672">
    <property type="entry name" value="DNA/RNA polymerases"/>
    <property type="match status" value="2"/>
</dbReference>
<dbReference type="InterPro" id="IPR043128">
    <property type="entry name" value="Rev_trsase/Diguanyl_cyclase"/>
</dbReference>
<keyword evidence="4" id="KW-0378">Hydrolase</keyword>
<sequence length="1507" mass="171464">MTLLTRSQTKAMDRKAGESLLAYEERLAAFIQEANDRAAATAKKRNRLEQEEEANRQKEEQDRLRQEEVDLQAAAEHRSRQRDRLFTRETVIGDEAAHWVSHDLVATCALQQEEILHLQQTVDQMLARPQALEKQPAAIAAAGPSTLTTRVQVLEDDVSNIKRVHQDFRTSQQATNLQLETRVQAAATVMPAAASSRRPPKPDDIPVFCDQSKTEPIPWWRQFTLRLDMHHVPNNDRHPCLYHRPGGKCQAWLDNILTSHGIAVSELHTKLTWQELAGAWHKRFQVEPPDLQVMDKLYKLHQNTLLNEVAMGDMLGYVAKVAREFVSQRYEENNAPLIYVRIQIGQVACNALLDCGATRNFISQSFMTRAGLGAQVRRKSHPTTVALADGKTEQLLDCYISAVPVYFALHACESVTFDVLDTNFDAILGMPWLSSADHTVNFHRHTLTIHDATGAEVPCNIPPPRSSIRCQVVSAKSFRDTCRSEHVEEIGFALLRTVPTTDSSSTEVSSDPRVTRLLDEFSDVFETPSGIVPDRPISHEIILEAGAVPPKGCIYRMSKEELTVLRAQLDDLLDKARYKANRDKCEFVRQELEYLGHFVSPEGIRLLADKIQAIQEWLEPKNATDVRSFLGLAGYYQRFIKGYSKIAANLSKLQSEERPFDFDDDARHSFETLKAALLSTEVLHIYDPLLATHVTTDASGYGIGAVLEQHDGTDWHPVEYFSKKVPPVHSIDDARKKELLAFFHALKRCIYRMSKEELTVLHAQLDDLLDKGWIRPSSSPYGAPVLFVRNKNKDLRLCIDYRRLNVQTIKNAGPLPRIDDLLERLGGAKYFLFTNAPATFQAAMTTEFYAMLDRFVLVYLDDILVDSRTLEEHLEHLRLVLETLQASRYKANRDKCEFVWQELEYLGHFVSPEGIRLLADKIQAIQEWLEPKNATDVRSFLGLAGYYQRFIKVYSKIAANLSKLQSEERHFDFDDDARHSFETLKAALLSAEVLHIYDPLLATRVITDASDYGIGAVLEQHDGMDWHPVEYFSKKVPPVHSIDDARKKELLAFFHALERWRHFLLSQKAFRWVTDNNPLNEVGGFLDRFTVMALELRELTASTKSFLRRIILKKVRARMTKYREQHRHVTEEPFEHLAVKRELGFLTGRFLICPADKASSTPAFVCKNFIRKLAFEMLSGHEFASIVPPLAAVISRIQCELSAMPVLSTAPATLPYLMTVFKAHKSTLHWITNTAKTVVSPEADLCACLLQFLLPLVQTFCKERSWEVEEWFGVNLRRTCGGAKGEELEPYHSNQGRTNDKLWPSWVDGDQAEGMGSMLFREEDVCWLTECCIANSVLRMGDDVWRQVRGFPMGLACSPISCDIYFFKYEYHAMMRLADTGNAHLIPYFSDTFKYIDDLGAINNTIIKSFMRKKEDREENDPCWIYPDEYIEIKENTEVAVDECGRKVNFLSLTITITSPLRGRTWYQAVVGACGRRGGAYSRTGGGLSGRVEGGEVLTTDETAWFE</sequence>
<dbReference type="InterPro" id="IPR050951">
    <property type="entry name" value="Retrovirus_Pol_polyprotein"/>
</dbReference>
<evidence type="ECO:0000256" key="3">
    <source>
        <dbReference type="ARBA" id="ARBA00022722"/>
    </source>
</evidence>
<evidence type="ECO:0000313" key="10">
    <source>
        <dbReference type="Proteomes" id="UP000265515"/>
    </source>
</evidence>
<keyword evidence="1" id="KW-0808">Transferase</keyword>
<evidence type="ECO:0000259" key="7">
    <source>
        <dbReference type="Pfam" id="PF00078"/>
    </source>
</evidence>
<dbReference type="Gene3D" id="3.30.70.270">
    <property type="match status" value="5"/>
</dbReference>
<evidence type="ECO:0000313" key="9">
    <source>
        <dbReference type="EMBL" id="GBG89374.1"/>
    </source>
</evidence>
<keyword evidence="4" id="KW-0255">Endonuclease</keyword>
<name>A0A388M462_CHABU</name>
<dbReference type="FunFam" id="3.30.70.270:FF:000003">
    <property type="entry name" value="Transposon Ty3-G Gag-Pol polyprotein"/>
    <property type="match status" value="1"/>
</dbReference>
<dbReference type="FunFam" id="3.30.70.270:FF:000020">
    <property type="entry name" value="Transposon Tf2-6 polyprotein-like Protein"/>
    <property type="match status" value="2"/>
</dbReference>
<dbReference type="Gene3D" id="3.10.10.10">
    <property type="entry name" value="HIV Type 1 Reverse Transcriptase, subunit A, domain 1"/>
    <property type="match status" value="1"/>
</dbReference>
<dbReference type="GO" id="GO:0016779">
    <property type="term" value="F:nucleotidyltransferase activity"/>
    <property type="evidence" value="ECO:0007669"/>
    <property type="project" value="UniProtKB-KW"/>
</dbReference>
<dbReference type="CDD" id="cd00303">
    <property type="entry name" value="retropepsin_like"/>
    <property type="match status" value="1"/>
</dbReference>
<dbReference type="CDD" id="cd01647">
    <property type="entry name" value="RT_LTR"/>
    <property type="match status" value="1"/>
</dbReference>
<keyword evidence="5" id="KW-0511">Multifunctional enzyme</keyword>
<keyword evidence="3" id="KW-0540">Nuclease</keyword>
<keyword evidence="2" id="KW-0548">Nucleotidyltransferase</keyword>
<dbReference type="PANTHER" id="PTHR37984:SF5">
    <property type="entry name" value="PROTEIN NYNRIN-LIKE"/>
    <property type="match status" value="1"/>
</dbReference>
<feature type="compositionally biased region" description="Basic and acidic residues" evidence="6">
    <location>
        <begin position="47"/>
        <end position="66"/>
    </location>
</feature>
<dbReference type="Pfam" id="PF00078">
    <property type="entry name" value="RVT_1"/>
    <property type="match status" value="1"/>
</dbReference>
<dbReference type="Gramene" id="GBG89374">
    <property type="protein sequence ID" value="GBG89374"/>
    <property type="gene ID" value="CBR_g49165"/>
</dbReference>
<organism evidence="9 10">
    <name type="scientific">Chara braunii</name>
    <name type="common">Braun's stonewort</name>
    <dbReference type="NCBI Taxonomy" id="69332"/>
    <lineage>
        <taxon>Eukaryota</taxon>
        <taxon>Viridiplantae</taxon>
        <taxon>Streptophyta</taxon>
        <taxon>Charophyceae</taxon>
        <taxon>Charales</taxon>
        <taxon>Characeae</taxon>
        <taxon>Chara</taxon>
    </lineage>
</organism>
<dbReference type="OrthoDB" id="6773263at2759"/>
<feature type="domain" description="Reverse transcriptase/retrotransposon-derived protein RNase H-like" evidence="8">
    <location>
        <begin position="974"/>
        <end position="1068"/>
    </location>
</feature>
<dbReference type="Pfam" id="PF17919">
    <property type="entry name" value="RT_RNaseH_2"/>
    <property type="match status" value="2"/>
</dbReference>
<evidence type="ECO:0008006" key="11">
    <source>
        <dbReference type="Google" id="ProtNLM"/>
    </source>
</evidence>
<comment type="caution">
    <text evidence="9">The sequence shown here is derived from an EMBL/GenBank/DDBJ whole genome shotgun (WGS) entry which is preliminary data.</text>
</comment>
<evidence type="ECO:0000256" key="4">
    <source>
        <dbReference type="ARBA" id="ARBA00022759"/>
    </source>
</evidence>
<dbReference type="Gene3D" id="2.40.70.10">
    <property type="entry name" value="Acid Proteases"/>
    <property type="match status" value="1"/>
</dbReference>
<dbReference type="InterPro" id="IPR021109">
    <property type="entry name" value="Peptidase_aspartic_dom_sf"/>
</dbReference>
<evidence type="ECO:0000256" key="5">
    <source>
        <dbReference type="ARBA" id="ARBA00023268"/>
    </source>
</evidence>
<evidence type="ECO:0000256" key="2">
    <source>
        <dbReference type="ARBA" id="ARBA00022695"/>
    </source>
</evidence>
<feature type="domain" description="Reverse transcriptase/retrotransposon-derived protein RNase H-like" evidence="8">
    <location>
        <begin position="663"/>
        <end position="751"/>
    </location>
</feature>
<reference evidence="9 10" key="1">
    <citation type="journal article" date="2018" name="Cell">
        <title>The Chara Genome: Secondary Complexity and Implications for Plant Terrestrialization.</title>
        <authorList>
            <person name="Nishiyama T."/>
            <person name="Sakayama H."/>
            <person name="Vries J.D."/>
            <person name="Buschmann H."/>
            <person name="Saint-Marcoux D."/>
            <person name="Ullrich K.K."/>
            <person name="Haas F.B."/>
            <person name="Vanderstraeten L."/>
            <person name="Becker D."/>
            <person name="Lang D."/>
            <person name="Vosolsobe S."/>
            <person name="Rombauts S."/>
            <person name="Wilhelmsson P.K.I."/>
            <person name="Janitza P."/>
            <person name="Kern R."/>
            <person name="Heyl A."/>
            <person name="Rumpler F."/>
            <person name="Villalobos L.I.A.C."/>
            <person name="Clay J.M."/>
            <person name="Skokan R."/>
            <person name="Toyoda A."/>
            <person name="Suzuki Y."/>
            <person name="Kagoshima H."/>
            <person name="Schijlen E."/>
            <person name="Tajeshwar N."/>
            <person name="Catarino B."/>
            <person name="Hetherington A.J."/>
            <person name="Saltykova A."/>
            <person name="Bonnot C."/>
            <person name="Breuninger H."/>
            <person name="Symeonidi A."/>
            <person name="Radhakrishnan G.V."/>
            <person name="Van Nieuwerburgh F."/>
            <person name="Deforce D."/>
            <person name="Chang C."/>
            <person name="Karol K.G."/>
            <person name="Hedrich R."/>
            <person name="Ulvskov P."/>
            <person name="Glockner G."/>
            <person name="Delwiche C.F."/>
            <person name="Petrasek J."/>
            <person name="Van de Peer Y."/>
            <person name="Friml J."/>
            <person name="Beilby M."/>
            <person name="Dolan L."/>
            <person name="Kohara Y."/>
            <person name="Sugano S."/>
            <person name="Fujiyama A."/>
            <person name="Delaux P.-M."/>
            <person name="Quint M."/>
            <person name="TheiBen G."/>
            <person name="Hagemann M."/>
            <person name="Harholt J."/>
            <person name="Dunand C."/>
            <person name="Zachgo S."/>
            <person name="Langdale J."/>
            <person name="Maumus F."/>
            <person name="Straeten D.V.D."/>
            <person name="Gould S.B."/>
            <person name="Rensing S.A."/>
        </authorList>
    </citation>
    <scope>NUCLEOTIDE SEQUENCE [LARGE SCALE GENOMIC DNA]</scope>
    <source>
        <strain evidence="9 10">S276</strain>
    </source>
</reference>